<feature type="region of interest" description="Disordered" evidence="1">
    <location>
        <begin position="288"/>
        <end position="319"/>
    </location>
</feature>
<sequence>MERHKTYFPRSGDTGERVAATPGRIPLPIKSGERTKQEKLPIQDGIPWGKYKKFCRTYQAGTAELAYAYGNCTTVAVKERKFSNRKVEFSLHKLKSPNVVDLMEGFSDGTTFFFIYESMDAALSEIVGIHKLGANETVHVCKEVLKGLLYIHGALGIEHGKLDTDTILVSRREEIKIANIVDSMMDETRRDLNDTRDAKAVGLVMMHLMEPGTSLLRPDTVNVQHPERWTGSMRDFLGATQTDLLESLQARADAMSREHSYARVTMIMGSVLTNTVSKSLSLRELDAVPRGRAPQSLHDPSPKMPSTTTSTPSKVQDARDARDAEIRILQMTHEIGRLRQEVSYYQESHKALTDYFKRSGEIYSQWARLLQDTTNQLAMSEGNFLAYFDADLDSEGTEFSIL</sequence>
<proteinExistence type="predicted"/>
<evidence type="ECO:0000313" key="4">
    <source>
        <dbReference type="Proteomes" id="UP000053317"/>
    </source>
</evidence>
<dbReference type="SMART" id="SM00220">
    <property type="entry name" value="S_TKc"/>
    <property type="match status" value="1"/>
</dbReference>
<gene>
    <name evidence="3" type="ORF">UCRPC4_g03310</name>
</gene>
<dbReference type="EMBL" id="LCWF01000077">
    <property type="protein sequence ID" value="KKY22287.1"/>
    <property type="molecule type" value="Genomic_DNA"/>
</dbReference>
<dbReference type="GO" id="GO:0005524">
    <property type="term" value="F:ATP binding"/>
    <property type="evidence" value="ECO:0007669"/>
    <property type="project" value="InterPro"/>
</dbReference>
<protein>
    <recommendedName>
        <fullName evidence="2">Protein kinase domain-containing protein</fullName>
    </recommendedName>
</protein>
<reference evidence="3 4" key="1">
    <citation type="submission" date="2015-05" db="EMBL/GenBank/DDBJ databases">
        <title>Distinctive expansion of gene families associated with plant cell wall degradation and secondary metabolism in the genomes of grapevine trunk pathogens.</title>
        <authorList>
            <person name="Lawrence D.P."/>
            <person name="Travadon R."/>
            <person name="Rolshausen P.E."/>
            <person name="Baumgartner K."/>
        </authorList>
    </citation>
    <scope>NUCLEOTIDE SEQUENCE [LARGE SCALE GENOMIC DNA]</scope>
    <source>
        <strain evidence="3">UCRPC4</strain>
    </source>
</reference>
<evidence type="ECO:0000259" key="2">
    <source>
        <dbReference type="PROSITE" id="PS50011"/>
    </source>
</evidence>
<dbReference type="Pfam" id="PF00069">
    <property type="entry name" value="Pkinase"/>
    <property type="match status" value="1"/>
</dbReference>
<reference evidence="3 4" key="2">
    <citation type="submission" date="2015-05" db="EMBL/GenBank/DDBJ databases">
        <authorList>
            <person name="Morales-Cruz A."/>
            <person name="Amrine K.C."/>
            <person name="Cantu D."/>
        </authorList>
    </citation>
    <scope>NUCLEOTIDE SEQUENCE [LARGE SCALE GENOMIC DNA]</scope>
    <source>
        <strain evidence="3">UCRPC4</strain>
    </source>
</reference>
<accession>A0A0G2EHG4</accession>
<comment type="caution">
    <text evidence="3">The sequence shown here is derived from an EMBL/GenBank/DDBJ whole genome shotgun (WGS) entry which is preliminary data.</text>
</comment>
<dbReference type="AlphaFoldDB" id="A0A0G2EHG4"/>
<dbReference type="Proteomes" id="UP000053317">
    <property type="component" value="Unassembled WGS sequence"/>
</dbReference>
<organism evidence="3 4">
    <name type="scientific">Phaeomoniella chlamydospora</name>
    <name type="common">Phaeoacremonium chlamydosporum</name>
    <dbReference type="NCBI Taxonomy" id="158046"/>
    <lineage>
        <taxon>Eukaryota</taxon>
        <taxon>Fungi</taxon>
        <taxon>Dikarya</taxon>
        <taxon>Ascomycota</taxon>
        <taxon>Pezizomycotina</taxon>
        <taxon>Eurotiomycetes</taxon>
        <taxon>Chaetothyriomycetidae</taxon>
        <taxon>Phaeomoniellales</taxon>
        <taxon>Phaeomoniellaceae</taxon>
        <taxon>Phaeomoniella</taxon>
    </lineage>
</organism>
<dbReference type="InterPro" id="IPR000719">
    <property type="entry name" value="Prot_kinase_dom"/>
</dbReference>
<feature type="domain" description="Protein kinase" evidence="2">
    <location>
        <begin position="40"/>
        <end position="352"/>
    </location>
</feature>
<dbReference type="OrthoDB" id="4188793at2759"/>
<dbReference type="Gene3D" id="1.10.510.10">
    <property type="entry name" value="Transferase(Phosphotransferase) domain 1"/>
    <property type="match status" value="1"/>
</dbReference>
<dbReference type="SUPFAM" id="SSF56112">
    <property type="entry name" value="Protein kinase-like (PK-like)"/>
    <property type="match status" value="1"/>
</dbReference>
<dbReference type="GO" id="GO:0004672">
    <property type="term" value="F:protein kinase activity"/>
    <property type="evidence" value="ECO:0007669"/>
    <property type="project" value="InterPro"/>
</dbReference>
<dbReference type="InterPro" id="IPR011009">
    <property type="entry name" value="Kinase-like_dom_sf"/>
</dbReference>
<name>A0A0G2EHG4_PHACM</name>
<dbReference type="PROSITE" id="PS50011">
    <property type="entry name" value="PROTEIN_KINASE_DOM"/>
    <property type="match status" value="1"/>
</dbReference>
<evidence type="ECO:0000313" key="3">
    <source>
        <dbReference type="EMBL" id="KKY22287.1"/>
    </source>
</evidence>
<evidence type="ECO:0000256" key="1">
    <source>
        <dbReference type="SAM" id="MobiDB-lite"/>
    </source>
</evidence>
<feature type="compositionally biased region" description="Low complexity" evidence="1">
    <location>
        <begin position="304"/>
        <end position="314"/>
    </location>
</feature>
<keyword evidence="4" id="KW-1185">Reference proteome</keyword>